<feature type="compositionally biased region" description="Basic and acidic residues" evidence="11">
    <location>
        <begin position="377"/>
        <end position="392"/>
    </location>
</feature>
<dbReference type="GO" id="GO:0005524">
    <property type="term" value="F:ATP binding"/>
    <property type="evidence" value="ECO:0007669"/>
    <property type="project" value="UniProtKB-KW"/>
</dbReference>
<feature type="region of interest" description="Disordered" evidence="11">
    <location>
        <begin position="1075"/>
        <end position="1102"/>
    </location>
</feature>
<feature type="compositionally biased region" description="Polar residues" evidence="11">
    <location>
        <begin position="361"/>
        <end position="370"/>
    </location>
</feature>
<feature type="domain" description="Helicase C-terminal" evidence="13">
    <location>
        <begin position="907"/>
        <end position="1074"/>
    </location>
</feature>
<dbReference type="GeneID" id="106078781"/>
<evidence type="ECO:0000313" key="14">
    <source>
        <dbReference type="Proteomes" id="UP001165740"/>
    </source>
</evidence>
<accession>A0A9W3AKN7</accession>
<sequence length="1102" mass="124992">MEKDGRQILHDAPTVKQTKGYSAVWRMSTNGTLNTLLKYRFVKKPVNQITIDTQVSSECNGLSRENSSSSLDSQSTVLFASQNSSNESMQSLNQSHNRVDSQNTLPYSQSSVPSLNSQSTLPYHYIPPQSPASSSTCMSNSTSPVFTSKLNSHQTKVEVTNQVTPTASPVTGPWVSKASGQVNGGSNKDNASKFKRVKRPVDTDSDEDTSTKNKDDFCRLKEMFPEKSENRIRAALIMYPKDFQRAVNFMASEKCTTATAEKRPLPKSEEQPEITGNYKRIKMMPETPSPVKVVGIDFLQESQNLQKALEFLQGCFPAKSIQHLKKVLKAHNGNTDTAVTELSNEDIIILDDDAEEAGPSSDASSQTVKKTSALKPKLSESKVRKKKEKDVDVSDEDEDYDDYGSGDSDDSEDLDNKTKSETDNFLQFFQEATFEELTAMPGCSKKKAELIVSLRPFPTWQSLLDAFNAEKQLSTSLISGCKEIMHVRNTIRRLMMKCESISQQMGMVVSRLTRQDSQSTQRDELKITKQPELLNKEFELQPYQLIGVSWLKIMHEQHLNGILADEMGLGKTIQAIAFLAHLMESGEEGPHVIIVPSSTIENWLRELQRWCPALKVIVYYGSQEERRAVRHSIFFQGEEFNVLLTTYNMATGGVEDRVLFKKFEFHYAVFDEGHMLKNMSSLRFQNLMKIAAERRLLLTGTPLQNNLLELMSLLCFVMPEIFQGKTDHLKKVFAMISRSEEKQKSRFERDRIAQAKRIMKPFVLRRLKRDVLQLLPKKTEHIEKCQLVPKQQELYDSLVTKYSQEIGDNPDAAPNGGVGIFMQFRKAANHPLLLRNLYTDDILSKMAKDIAKEPSHKERGALPNLIQEDMAVLNDFDLFNLCKQYKKYLGKYSLDPSVILESGKFKKMDELMPKMKDRNDRVLVFSQFTMMLDILEIYMDHNGYKYLRMDGQTPVPDRLQLIDRFNNEPDIFVFLLSTRAGGLGINLTAANTIILHDIDFNPYNDKQAEDRCHRLGQQREVTIIKLISEDTVDEAMLSCANGKLMLEKDLTGPANEEENEDNTKDVASLLKEVLRSRQKKKDDHKEGSSQHLTKVDSKASSS</sequence>
<evidence type="ECO:0000256" key="3">
    <source>
        <dbReference type="ARBA" id="ARBA00012551"/>
    </source>
</evidence>
<dbReference type="Pfam" id="PF00271">
    <property type="entry name" value="Helicase_C"/>
    <property type="match status" value="1"/>
</dbReference>
<evidence type="ECO:0000256" key="6">
    <source>
        <dbReference type="ARBA" id="ARBA00022806"/>
    </source>
</evidence>
<dbReference type="Gene3D" id="3.40.50.10810">
    <property type="entry name" value="Tandem AAA-ATPase domain"/>
    <property type="match status" value="1"/>
</dbReference>
<feature type="compositionally biased region" description="Polar residues" evidence="11">
    <location>
        <begin position="178"/>
        <end position="189"/>
    </location>
</feature>
<feature type="domain" description="Helicase ATP-binding" evidence="12">
    <location>
        <begin position="552"/>
        <end position="720"/>
    </location>
</feature>
<evidence type="ECO:0000256" key="8">
    <source>
        <dbReference type="ARBA" id="ARBA00022853"/>
    </source>
</evidence>
<organism evidence="14 15">
    <name type="scientific">Biomphalaria glabrata</name>
    <name type="common">Bloodfluke planorb</name>
    <name type="synonym">Freshwater snail</name>
    <dbReference type="NCBI Taxonomy" id="6526"/>
    <lineage>
        <taxon>Eukaryota</taxon>
        <taxon>Metazoa</taxon>
        <taxon>Spiralia</taxon>
        <taxon>Lophotrochozoa</taxon>
        <taxon>Mollusca</taxon>
        <taxon>Gastropoda</taxon>
        <taxon>Heterobranchia</taxon>
        <taxon>Euthyneura</taxon>
        <taxon>Panpulmonata</taxon>
        <taxon>Hygrophila</taxon>
        <taxon>Lymnaeoidea</taxon>
        <taxon>Planorbidae</taxon>
        <taxon>Biomphalaria</taxon>
    </lineage>
</organism>
<dbReference type="GO" id="GO:0003677">
    <property type="term" value="F:DNA binding"/>
    <property type="evidence" value="ECO:0007669"/>
    <property type="project" value="UniProtKB-KW"/>
</dbReference>
<protein>
    <recommendedName>
        <fullName evidence="3">DNA helicase</fullName>
        <ecNumber evidence="3">3.6.4.12</ecNumber>
    </recommendedName>
</protein>
<evidence type="ECO:0000256" key="11">
    <source>
        <dbReference type="SAM" id="MobiDB-lite"/>
    </source>
</evidence>
<evidence type="ECO:0000256" key="9">
    <source>
        <dbReference type="ARBA" id="ARBA00023125"/>
    </source>
</evidence>
<evidence type="ECO:0000259" key="13">
    <source>
        <dbReference type="PROSITE" id="PS51194"/>
    </source>
</evidence>
<evidence type="ECO:0000256" key="1">
    <source>
        <dbReference type="ARBA" id="ARBA00004123"/>
    </source>
</evidence>
<reference evidence="15" key="1">
    <citation type="submission" date="2025-08" db="UniProtKB">
        <authorList>
            <consortium name="RefSeq"/>
        </authorList>
    </citation>
    <scope>IDENTIFICATION</scope>
</reference>
<dbReference type="Gene3D" id="3.40.50.300">
    <property type="entry name" value="P-loop containing nucleotide triphosphate hydrolases"/>
    <property type="match status" value="1"/>
</dbReference>
<keyword evidence="7" id="KW-0067">ATP-binding</keyword>
<dbReference type="InterPro" id="IPR000330">
    <property type="entry name" value="SNF2_N"/>
</dbReference>
<feature type="region of interest" description="Disordered" evidence="11">
    <location>
        <begin position="355"/>
        <end position="418"/>
    </location>
</feature>
<dbReference type="InterPro" id="IPR014001">
    <property type="entry name" value="Helicase_ATP-bd"/>
</dbReference>
<dbReference type="CDD" id="cd17998">
    <property type="entry name" value="DEXHc_SMARCAD1"/>
    <property type="match status" value="1"/>
</dbReference>
<gene>
    <name evidence="15" type="primary">LOC106078781</name>
</gene>
<dbReference type="SMART" id="SM00487">
    <property type="entry name" value="DEXDc"/>
    <property type="match status" value="1"/>
</dbReference>
<dbReference type="PROSITE" id="PS51194">
    <property type="entry name" value="HELICASE_CTER"/>
    <property type="match status" value="1"/>
</dbReference>
<comment type="similarity">
    <text evidence="2">Belongs to the SNF2/RAD54 helicase family.</text>
</comment>
<comment type="subcellular location">
    <subcellularLocation>
        <location evidence="1">Nucleus</location>
    </subcellularLocation>
</comment>
<dbReference type="OrthoDB" id="448448at2759"/>
<dbReference type="InterPro" id="IPR001650">
    <property type="entry name" value="Helicase_C-like"/>
</dbReference>
<keyword evidence="4" id="KW-0547">Nucleotide-binding</keyword>
<dbReference type="Proteomes" id="UP001165740">
    <property type="component" value="Chromosome 6"/>
</dbReference>
<dbReference type="SUPFAM" id="SSF52540">
    <property type="entry name" value="P-loop containing nucleoside triphosphate hydrolases"/>
    <property type="match status" value="2"/>
</dbReference>
<feature type="compositionally biased region" description="Acidic residues" evidence="11">
    <location>
        <begin position="393"/>
        <end position="413"/>
    </location>
</feature>
<keyword evidence="6" id="KW-0347">Helicase</keyword>
<feature type="compositionally biased region" description="Low complexity" evidence="11">
    <location>
        <begin position="131"/>
        <end position="144"/>
    </location>
</feature>
<dbReference type="InterPro" id="IPR038718">
    <property type="entry name" value="SNF2-like_sf"/>
</dbReference>
<feature type="region of interest" description="Disordered" evidence="11">
    <location>
        <begin position="82"/>
        <end position="145"/>
    </location>
</feature>
<keyword evidence="5" id="KW-0378">Hydrolase</keyword>
<dbReference type="FunFam" id="3.40.50.10810:FF:000014">
    <property type="entry name" value="SWI/SNF-related matrix-associated actin-dependent regulator of chromatin subfamily A containing DEAD/H box 1"/>
    <property type="match status" value="1"/>
</dbReference>
<proteinExistence type="inferred from homology"/>
<dbReference type="EC" id="3.6.4.12" evidence="3"/>
<feature type="compositionally biased region" description="Low complexity" evidence="11">
    <location>
        <begin position="108"/>
        <end position="119"/>
    </location>
</feature>
<dbReference type="PROSITE" id="PS51192">
    <property type="entry name" value="HELICASE_ATP_BIND_1"/>
    <property type="match status" value="1"/>
</dbReference>
<feature type="region of interest" description="Disordered" evidence="11">
    <location>
        <begin position="164"/>
        <end position="212"/>
    </location>
</feature>
<dbReference type="CDD" id="cd18793">
    <property type="entry name" value="SF2_C_SNF"/>
    <property type="match status" value="1"/>
</dbReference>
<keyword evidence="8" id="KW-0156">Chromatin regulator</keyword>
<dbReference type="RefSeq" id="XP_055887801.1">
    <property type="nucleotide sequence ID" value="XM_056031826.1"/>
</dbReference>
<dbReference type="InterPro" id="IPR027417">
    <property type="entry name" value="P-loop_NTPase"/>
</dbReference>
<dbReference type="AlphaFoldDB" id="A0A9W3AKN7"/>
<name>A0A9W3AKN7_BIOGL</name>
<feature type="compositionally biased region" description="Polar residues" evidence="11">
    <location>
        <begin position="82"/>
        <end position="107"/>
    </location>
</feature>
<evidence type="ECO:0000256" key="5">
    <source>
        <dbReference type="ARBA" id="ARBA00022801"/>
    </source>
</evidence>
<dbReference type="GO" id="GO:0016787">
    <property type="term" value="F:hydrolase activity"/>
    <property type="evidence" value="ECO:0007669"/>
    <property type="project" value="UniProtKB-KW"/>
</dbReference>
<evidence type="ECO:0000313" key="15">
    <source>
        <dbReference type="RefSeq" id="XP_055887801.1"/>
    </source>
</evidence>
<dbReference type="InterPro" id="IPR049730">
    <property type="entry name" value="SNF2/RAD54-like_C"/>
</dbReference>
<evidence type="ECO:0000256" key="4">
    <source>
        <dbReference type="ARBA" id="ARBA00022741"/>
    </source>
</evidence>
<evidence type="ECO:0000256" key="2">
    <source>
        <dbReference type="ARBA" id="ARBA00007025"/>
    </source>
</evidence>
<keyword evidence="14" id="KW-1185">Reference proteome</keyword>
<dbReference type="SMART" id="SM00490">
    <property type="entry name" value="HELICc"/>
    <property type="match status" value="1"/>
</dbReference>
<dbReference type="GO" id="GO:0005694">
    <property type="term" value="C:chromosome"/>
    <property type="evidence" value="ECO:0007669"/>
    <property type="project" value="UniProtKB-ARBA"/>
</dbReference>
<dbReference type="GO" id="GO:0005634">
    <property type="term" value="C:nucleus"/>
    <property type="evidence" value="ECO:0007669"/>
    <property type="project" value="UniProtKB-SubCell"/>
</dbReference>
<evidence type="ECO:0000256" key="7">
    <source>
        <dbReference type="ARBA" id="ARBA00022840"/>
    </source>
</evidence>
<keyword evidence="9" id="KW-0238">DNA-binding</keyword>
<evidence type="ECO:0000256" key="10">
    <source>
        <dbReference type="ARBA" id="ARBA00023242"/>
    </source>
</evidence>
<dbReference type="GO" id="GO:0006325">
    <property type="term" value="P:chromatin organization"/>
    <property type="evidence" value="ECO:0007669"/>
    <property type="project" value="UniProtKB-KW"/>
</dbReference>
<keyword evidence="10" id="KW-0539">Nucleus</keyword>
<evidence type="ECO:0000259" key="12">
    <source>
        <dbReference type="PROSITE" id="PS51192"/>
    </source>
</evidence>
<dbReference type="Pfam" id="PF00176">
    <property type="entry name" value="SNF2-rel_dom"/>
    <property type="match status" value="1"/>
</dbReference>
<dbReference type="CDD" id="cd14279">
    <property type="entry name" value="CUE"/>
    <property type="match status" value="2"/>
</dbReference>
<dbReference type="OMA" id="MMLDVVE"/>
<dbReference type="PANTHER" id="PTHR10799">
    <property type="entry name" value="SNF2/RAD54 HELICASE FAMILY"/>
    <property type="match status" value="1"/>
</dbReference>
<dbReference type="GO" id="GO:0003678">
    <property type="term" value="F:DNA helicase activity"/>
    <property type="evidence" value="ECO:0007669"/>
    <property type="project" value="UniProtKB-EC"/>
</dbReference>